<dbReference type="Proteomes" id="UP001057452">
    <property type="component" value="Chromosome 6"/>
</dbReference>
<feature type="non-terminal residue" evidence="1">
    <location>
        <position position="1"/>
    </location>
</feature>
<gene>
    <name evidence="1" type="ORF">KUCAC02_021128</name>
</gene>
<dbReference type="EMBL" id="CM043790">
    <property type="protein sequence ID" value="KAI4825448.1"/>
    <property type="molecule type" value="Genomic_DNA"/>
</dbReference>
<proteinExistence type="predicted"/>
<organism evidence="1 2">
    <name type="scientific">Chaenocephalus aceratus</name>
    <name type="common">Blackfin icefish</name>
    <name type="synonym">Chaenichthys aceratus</name>
    <dbReference type="NCBI Taxonomy" id="36190"/>
    <lineage>
        <taxon>Eukaryota</taxon>
        <taxon>Metazoa</taxon>
        <taxon>Chordata</taxon>
        <taxon>Craniata</taxon>
        <taxon>Vertebrata</taxon>
        <taxon>Euteleostomi</taxon>
        <taxon>Actinopterygii</taxon>
        <taxon>Neopterygii</taxon>
        <taxon>Teleostei</taxon>
        <taxon>Neoteleostei</taxon>
        <taxon>Acanthomorphata</taxon>
        <taxon>Eupercaria</taxon>
        <taxon>Perciformes</taxon>
        <taxon>Notothenioidei</taxon>
        <taxon>Channichthyidae</taxon>
        <taxon>Chaenocephalus</taxon>
    </lineage>
</organism>
<name>A0ACB9XFG6_CHAAC</name>
<accession>A0ACB9XFG6</accession>
<reference evidence="1" key="1">
    <citation type="submission" date="2022-05" db="EMBL/GenBank/DDBJ databases">
        <title>Chromosome-level genome of Chaenocephalus aceratus.</title>
        <authorList>
            <person name="Park H."/>
        </authorList>
    </citation>
    <scope>NUCLEOTIDE SEQUENCE</scope>
    <source>
        <strain evidence="1">KU_202001</strain>
    </source>
</reference>
<sequence length="109" mass="12269">HQHLYKISTSHLGGPVKNSTPVGYCPSPIKGSSGWRGDHGRTSGSLFSSRTGSWEHERVRGSHVKERRQARRDGTREESAGNKMTELQRKKPTLESWIASDSEQIENKR</sequence>
<comment type="caution">
    <text evidence="1">The sequence shown here is derived from an EMBL/GenBank/DDBJ whole genome shotgun (WGS) entry which is preliminary data.</text>
</comment>
<keyword evidence="2" id="KW-1185">Reference proteome</keyword>
<protein>
    <submittedName>
        <fullName evidence="1">Uncharacterized protein</fullName>
    </submittedName>
</protein>
<evidence type="ECO:0000313" key="1">
    <source>
        <dbReference type="EMBL" id="KAI4825448.1"/>
    </source>
</evidence>
<evidence type="ECO:0000313" key="2">
    <source>
        <dbReference type="Proteomes" id="UP001057452"/>
    </source>
</evidence>
<feature type="non-terminal residue" evidence="1">
    <location>
        <position position="109"/>
    </location>
</feature>